<sequence length="617" mass="69252">MAQENVNVVARIRPSSYKTNDETCIKIDPISSIITSTTNQKQFHMDKVFEQNATQEEIFEYVQPIIAAVINGIHGTIFAYGQTGSGKTHTMIGSDENLGIIPCAIEMIFIALNEEAKNFNISCTFLQIYCEKTYDLLNGNEKIEIHSSDILKNAKEVEVKSSNECMKILERGLEQRKVSGTSMNETSSRSHAIFILTLKTQYFKENKRHERISRLNMVDLAGSESRKHTDNNKTQNFEASNINKSLLTLGQVIRSIINPIPKQVIPYRDSKLTMILRDSLGGNSKTTVIVNIHSNSKYAAETISTLNFAVNVKKVKNTAILQEFITSKETLTLKAEVLRLGEENDKLKTELAKEKEINQTVGEKVVQLQRIVDEKNNKINTLEKELEAAKDFIFQFENQNESFELEEDKSKLELELEKANEKQKKCEVEIAQMKRTIDGLQNQNKQLKEKVFPTDESVPSGEESDLKENEMPIHMIASPSESYKTNREIAQTNHQSNPGANEFSEFSELGNLLGDGDAGGMPDIASLMNDPQMLQAAEQIMNDPNMQNLMDAVMEQFMGGSSDGLGFNDLLAAGKSMAQQMKQANPELVEQLANNFLETSTEKGNQNPSNPDNNQQQ</sequence>
<comment type="subcellular location">
    <subcellularLocation>
        <location evidence="1">Cytoplasm</location>
        <location evidence="1">Cytoskeleton</location>
    </subcellularLocation>
</comment>
<dbReference type="PANTHER" id="PTHR47968">
    <property type="entry name" value="CENTROMERE PROTEIN E"/>
    <property type="match status" value="1"/>
</dbReference>
<dbReference type="Proteomes" id="UP000887578">
    <property type="component" value="Unplaced"/>
</dbReference>
<evidence type="ECO:0000256" key="9">
    <source>
        <dbReference type="RuleBase" id="RU000394"/>
    </source>
</evidence>
<evidence type="ECO:0000256" key="8">
    <source>
        <dbReference type="PROSITE-ProRule" id="PRU00283"/>
    </source>
</evidence>
<feature type="domain" description="Kinesin motor" evidence="12">
    <location>
        <begin position="5"/>
        <end position="315"/>
    </location>
</feature>
<evidence type="ECO:0000313" key="14">
    <source>
        <dbReference type="WBParaSite" id="PDA_v2.g4684.t1"/>
    </source>
</evidence>
<evidence type="ECO:0000256" key="10">
    <source>
        <dbReference type="SAM" id="Coils"/>
    </source>
</evidence>
<reference evidence="14" key="1">
    <citation type="submission" date="2022-11" db="UniProtKB">
        <authorList>
            <consortium name="WormBaseParasite"/>
        </authorList>
    </citation>
    <scope>IDENTIFICATION</scope>
</reference>
<dbReference type="InterPro" id="IPR027417">
    <property type="entry name" value="P-loop_NTPase"/>
</dbReference>
<keyword evidence="7" id="KW-0206">Cytoskeleton</keyword>
<feature type="region of interest" description="Disordered" evidence="11">
    <location>
        <begin position="593"/>
        <end position="617"/>
    </location>
</feature>
<keyword evidence="5 10" id="KW-0175">Coiled coil</keyword>
<dbReference type="WBParaSite" id="PDA_v2.g4684.t1">
    <property type="protein sequence ID" value="PDA_v2.g4684.t1"/>
    <property type="gene ID" value="PDA_v2.g4684"/>
</dbReference>
<proteinExistence type="inferred from homology"/>
<dbReference type="SUPFAM" id="SSF52540">
    <property type="entry name" value="P-loop containing nucleoside triphosphate hydrolases"/>
    <property type="match status" value="1"/>
</dbReference>
<evidence type="ECO:0000256" key="7">
    <source>
        <dbReference type="ARBA" id="ARBA00023212"/>
    </source>
</evidence>
<feature type="compositionally biased region" description="Polar residues" evidence="11">
    <location>
        <begin position="593"/>
        <end position="604"/>
    </location>
</feature>
<keyword evidence="3 8" id="KW-0547">Nucleotide-binding</keyword>
<evidence type="ECO:0000256" key="4">
    <source>
        <dbReference type="ARBA" id="ARBA00022840"/>
    </source>
</evidence>
<feature type="coiled-coil region" evidence="10">
    <location>
        <begin position="337"/>
        <end position="450"/>
    </location>
</feature>
<keyword evidence="6 8" id="KW-0505">Motor protein</keyword>
<dbReference type="InterPro" id="IPR001752">
    <property type="entry name" value="Kinesin_motor_dom"/>
</dbReference>
<dbReference type="CDD" id="cd00106">
    <property type="entry name" value="KISc"/>
    <property type="match status" value="1"/>
</dbReference>
<feature type="binding site" evidence="8">
    <location>
        <begin position="81"/>
        <end position="88"/>
    </location>
    <ligand>
        <name>ATP</name>
        <dbReference type="ChEBI" id="CHEBI:30616"/>
    </ligand>
</feature>
<dbReference type="GO" id="GO:0003777">
    <property type="term" value="F:microtubule motor activity"/>
    <property type="evidence" value="ECO:0007669"/>
    <property type="project" value="InterPro"/>
</dbReference>
<comment type="similarity">
    <text evidence="8 9">Belongs to the TRAFAC class myosin-kinesin ATPase superfamily. Kinesin family.</text>
</comment>
<dbReference type="PRINTS" id="PR00380">
    <property type="entry name" value="KINESINHEAVY"/>
</dbReference>
<dbReference type="GO" id="GO:0005874">
    <property type="term" value="C:microtubule"/>
    <property type="evidence" value="ECO:0007669"/>
    <property type="project" value="UniProtKB-KW"/>
</dbReference>
<evidence type="ECO:0000256" key="6">
    <source>
        <dbReference type="ARBA" id="ARBA00023175"/>
    </source>
</evidence>
<accession>A0A914QM49</accession>
<keyword evidence="2 9" id="KW-0493">Microtubule</keyword>
<dbReference type="InterPro" id="IPR019821">
    <property type="entry name" value="Kinesin_motor_CS"/>
</dbReference>
<dbReference type="Pfam" id="PF00225">
    <property type="entry name" value="Kinesin"/>
    <property type="match status" value="1"/>
</dbReference>
<dbReference type="SMART" id="SM00129">
    <property type="entry name" value="KISc"/>
    <property type="match status" value="1"/>
</dbReference>
<evidence type="ECO:0000256" key="3">
    <source>
        <dbReference type="ARBA" id="ARBA00022741"/>
    </source>
</evidence>
<keyword evidence="13" id="KW-1185">Reference proteome</keyword>
<evidence type="ECO:0000256" key="5">
    <source>
        <dbReference type="ARBA" id="ARBA00023054"/>
    </source>
</evidence>
<dbReference type="GO" id="GO:0007018">
    <property type="term" value="P:microtubule-based movement"/>
    <property type="evidence" value="ECO:0007669"/>
    <property type="project" value="InterPro"/>
</dbReference>
<evidence type="ECO:0000256" key="1">
    <source>
        <dbReference type="ARBA" id="ARBA00004245"/>
    </source>
</evidence>
<dbReference type="GO" id="GO:0008017">
    <property type="term" value="F:microtubule binding"/>
    <property type="evidence" value="ECO:0007669"/>
    <property type="project" value="InterPro"/>
</dbReference>
<dbReference type="PANTHER" id="PTHR47968:SF36">
    <property type="entry name" value="KINESIN HEAVY CHAIN ISOFORM X1"/>
    <property type="match status" value="1"/>
</dbReference>
<dbReference type="AlphaFoldDB" id="A0A914QM49"/>
<feature type="compositionally biased region" description="Low complexity" evidence="11">
    <location>
        <begin position="605"/>
        <end position="617"/>
    </location>
</feature>
<keyword evidence="4 8" id="KW-0067">ATP-binding</keyword>
<protein>
    <recommendedName>
        <fullName evidence="9">Kinesin-like protein</fullName>
    </recommendedName>
</protein>
<evidence type="ECO:0000259" key="12">
    <source>
        <dbReference type="PROSITE" id="PS50067"/>
    </source>
</evidence>
<dbReference type="InterPro" id="IPR027640">
    <property type="entry name" value="Kinesin-like_fam"/>
</dbReference>
<dbReference type="PROSITE" id="PS00411">
    <property type="entry name" value="KINESIN_MOTOR_1"/>
    <property type="match status" value="1"/>
</dbReference>
<organism evidence="13 14">
    <name type="scientific">Panagrolaimus davidi</name>
    <dbReference type="NCBI Taxonomy" id="227884"/>
    <lineage>
        <taxon>Eukaryota</taxon>
        <taxon>Metazoa</taxon>
        <taxon>Ecdysozoa</taxon>
        <taxon>Nematoda</taxon>
        <taxon>Chromadorea</taxon>
        <taxon>Rhabditida</taxon>
        <taxon>Tylenchina</taxon>
        <taxon>Panagrolaimomorpha</taxon>
        <taxon>Panagrolaimoidea</taxon>
        <taxon>Panagrolaimidae</taxon>
        <taxon>Panagrolaimus</taxon>
    </lineage>
</organism>
<evidence type="ECO:0000256" key="2">
    <source>
        <dbReference type="ARBA" id="ARBA00022701"/>
    </source>
</evidence>
<dbReference type="PROSITE" id="PS50067">
    <property type="entry name" value="KINESIN_MOTOR_2"/>
    <property type="match status" value="1"/>
</dbReference>
<dbReference type="GO" id="GO:0005524">
    <property type="term" value="F:ATP binding"/>
    <property type="evidence" value="ECO:0007669"/>
    <property type="project" value="UniProtKB-UniRule"/>
</dbReference>
<dbReference type="InterPro" id="IPR036961">
    <property type="entry name" value="Kinesin_motor_dom_sf"/>
</dbReference>
<evidence type="ECO:0000313" key="13">
    <source>
        <dbReference type="Proteomes" id="UP000887578"/>
    </source>
</evidence>
<dbReference type="Gene3D" id="3.40.850.10">
    <property type="entry name" value="Kinesin motor domain"/>
    <property type="match status" value="1"/>
</dbReference>
<keyword evidence="7" id="KW-0963">Cytoplasm</keyword>
<name>A0A914QM49_9BILA</name>
<evidence type="ECO:0000256" key="11">
    <source>
        <dbReference type="SAM" id="MobiDB-lite"/>
    </source>
</evidence>